<keyword evidence="11" id="KW-1185">Reference proteome</keyword>
<dbReference type="InterPro" id="IPR035906">
    <property type="entry name" value="MetI-like_sf"/>
</dbReference>
<evidence type="ECO:0000256" key="2">
    <source>
        <dbReference type="ARBA" id="ARBA00007069"/>
    </source>
</evidence>
<gene>
    <name evidence="10" type="ORF">SMD27_08880</name>
</gene>
<dbReference type="RefSeq" id="WP_320508012.1">
    <property type="nucleotide sequence ID" value="NZ_JAXCLW010000002.1"/>
</dbReference>
<evidence type="ECO:0000256" key="7">
    <source>
        <dbReference type="ARBA" id="ARBA00023136"/>
    </source>
</evidence>
<dbReference type="Pfam" id="PF00528">
    <property type="entry name" value="BPD_transp_1"/>
    <property type="match status" value="1"/>
</dbReference>
<dbReference type="InterPro" id="IPR000515">
    <property type="entry name" value="MetI-like"/>
</dbReference>
<dbReference type="Gene3D" id="1.10.3720.10">
    <property type="entry name" value="MetI-like"/>
    <property type="match status" value="1"/>
</dbReference>
<evidence type="ECO:0000256" key="1">
    <source>
        <dbReference type="ARBA" id="ARBA00004651"/>
    </source>
</evidence>
<evidence type="ECO:0000256" key="4">
    <source>
        <dbReference type="ARBA" id="ARBA00022475"/>
    </source>
</evidence>
<accession>A0ABU5E9X9</accession>
<feature type="transmembrane region" description="Helical" evidence="8">
    <location>
        <begin position="12"/>
        <end position="35"/>
    </location>
</feature>
<dbReference type="Proteomes" id="UP001279642">
    <property type="component" value="Unassembled WGS sequence"/>
</dbReference>
<proteinExistence type="inferred from homology"/>
<evidence type="ECO:0000256" key="8">
    <source>
        <dbReference type="RuleBase" id="RU363032"/>
    </source>
</evidence>
<protein>
    <submittedName>
        <fullName evidence="10">ABC transporter permease</fullName>
    </submittedName>
</protein>
<keyword evidence="5 8" id="KW-0812">Transmembrane</keyword>
<feature type="transmembrane region" description="Helical" evidence="8">
    <location>
        <begin position="237"/>
        <end position="258"/>
    </location>
</feature>
<evidence type="ECO:0000259" key="9">
    <source>
        <dbReference type="PROSITE" id="PS50928"/>
    </source>
</evidence>
<dbReference type="PROSITE" id="PS50928">
    <property type="entry name" value="ABC_TM1"/>
    <property type="match status" value="1"/>
</dbReference>
<feature type="domain" description="ABC transmembrane type-1" evidence="9">
    <location>
        <begin position="66"/>
        <end position="253"/>
    </location>
</feature>
<dbReference type="PANTHER" id="PTHR43848">
    <property type="entry name" value="PUTRESCINE TRANSPORT SYSTEM PERMEASE PROTEIN POTI"/>
    <property type="match status" value="1"/>
</dbReference>
<dbReference type="PANTHER" id="PTHR43848:SF2">
    <property type="entry name" value="PUTRESCINE TRANSPORT SYSTEM PERMEASE PROTEIN POTI"/>
    <property type="match status" value="1"/>
</dbReference>
<name>A0ABU5E9X9_9PROT</name>
<evidence type="ECO:0000313" key="11">
    <source>
        <dbReference type="Proteomes" id="UP001279642"/>
    </source>
</evidence>
<feature type="transmembrane region" description="Helical" evidence="8">
    <location>
        <begin position="134"/>
        <end position="157"/>
    </location>
</feature>
<comment type="subcellular location">
    <subcellularLocation>
        <location evidence="1 8">Cell membrane</location>
        <topology evidence="1 8">Multi-pass membrane protein</topology>
    </subcellularLocation>
</comment>
<organism evidence="10 11">
    <name type="scientific">Dongia soli</name>
    <dbReference type="NCBI Taxonomy" id="600628"/>
    <lineage>
        <taxon>Bacteria</taxon>
        <taxon>Pseudomonadati</taxon>
        <taxon>Pseudomonadota</taxon>
        <taxon>Alphaproteobacteria</taxon>
        <taxon>Rhodospirillales</taxon>
        <taxon>Dongiaceae</taxon>
        <taxon>Dongia</taxon>
    </lineage>
</organism>
<dbReference type="EMBL" id="JAXCLW010000002">
    <property type="protein sequence ID" value="MDY0882956.1"/>
    <property type="molecule type" value="Genomic_DNA"/>
</dbReference>
<keyword evidence="4" id="KW-1003">Cell membrane</keyword>
<comment type="caution">
    <text evidence="10">The sequence shown here is derived from an EMBL/GenBank/DDBJ whole genome shotgun (WGS) entry which is preliminary data.</text>
</comment>
<evidence type="ECO:0000256" key="3">
    <source>
        <dbReference type="ARBA" id="ARBA00022448"/>
    </source>
</evidence>
<evidence type="ECO:0000256" key="5">
    <source>
        <dbReference type="ARBA" id="ARBA00022692"/>
    </source>
</evidence>
<reference evidence="10 11" key="1">
    <citation type="journal article" date="2016" name="Antonie Van Leeuwenhoek">
        <title>Dongia soli sp. nov., isolated from soil from Dokdo, Korea.</title>
        <authorList>
            <person name="Kim D.U."/>
            <person name="Lee H."/>
            <person name="Kim H."/>
            <person name="Kim S.G."/>
            <person name="Ka J.O."/>
        </authorList>
    </citation>
    <scope>NUCLEOTIDE SEQUENCE [LARGE SCALE GENOMIC DNA]</scope>
    <source>
        <strain evidence="10 11">D78</strain>
    </source>
</reference>
<evidence type="ECO:0000256" key="6">
    <source>
        <dbReference type="ARBA" id="ARBA00022989"/>
    </source>
</evidence>
<dbReference type="SUPFAM" id="SSF161098">
    <property type="entry name" value="MetI-like"/>
    <property type="match status" value="1"/>
</dbReference>
<keyword evidence="7 8" id="KW-0472">Membrane</keyword>
<feature type="transmembrane region" description="Helical" evidence="8">
    <location>
        <begin position="178"/>
        <end position="203"/>
    </location>
</feature>
<sequence>MRWKAVLGNLASYLYLTTCYVFILLPVAMLILFSFQDGRLPVPPFNGPTLRWYATAMANDRMMAALGHSLMVGIVSSALSVVIGFLAAYGISRYEFRGRRAIQGLIILPLAVCYLLVGMGLLVALSAVGLGPSLGIVVIGHVVINMPLAFAICLAQLGEHQRKIEWAARDLGASTWHVLTAVTMPMIAPALIAAFCLCFTLSWDEFIIAFLTTRFDVTLPVVIWSLLRGGLNPQTNAVGSFIFICSILLFVTVEVLLFRKRRS</sequence>
<keyword evidence="3 8" id="KW-0813">Transport</keyword>
<feature type="transmembrane region" description="Helical" evidence="8">
    <location>
        <begin position="70"/>
        <end position="92"/>
    </location>
</feature>
<comment type="similarity">
    <text evidence="2">Belongs to the binding-protein-dependent transport system permease family. CysTW subfamily.</text>
</comment>
<evidence type="ECO:0000313" key="10">
    <source>
        <dbReference type="EMBL" id="MDY0882956.1"/>
    </source>
</evidence>
<dbReference type="CDD" id="cd06261">
    <property type="entry name" value="TM_PBP2"/>
    <property type="match status" value="1"/>
</dbReference>
<dbReference type="InterPro" id="IPR051789">
    <property type="entry name" value="Bact_Polyamine_Transport"/>
</dbReference>
<keyword evidence="6 8" id="KW-1133">Transmembrane helix</keyword>
<feature type="transmembrane region" description="Helical" evidence="8">
    <location>
        <begin position="104"/>
        <end position="128"/>
    </location>
</feature>